<keyword evidence="13 19" id="KW-0106">Calcium</keyword>
<dbReference type="EC" id="3.1.1.4" evidence="6 20"/>
<evidence type="ECO:0000256" key="8">
    <source>
        <dbReference type="ARBA" id="ARBA00022452"/>
    </source>
</evidence>
<dbReference type="HOGENOM" id="CLU_045813_1_0_6"/>
<evidence type="ECO:0000256" key="14">
    <source>
        <dbReference type="ARBA" id="ARBA00022963"/>
    </source>
</evidence>
<evidence type="ECO:0000313" key="21">
    <source>
        <dbReference type="EMBL" id="AAK03510.1"/>
    </source>
</evidence>
<dbReference type="KEGG" id="pmu:PM1426"/>
<accession>Q9CL22</accession>
<protein>
    <recommendedName>
        <fullName evidence="7 20">Phospholipase A1</fullName>
        <ecNumber evidence="5 20">3.1.1.32</ecNumber>
        <ecNumber evidence="6 20">3.1.1.4</ecNumber>
    </recommendedName>
    <alternativeName>
        <fullName evidence="20">Phosphatidylcholine 1-acylhydrolase</fullName>
    </alternativeName>
</protein>
<evidence type="ECO:0000256" key="5">
    <source>
        <dbReference type="ARBA" id="ARBA00013179"/>
    </source>
</evidence>
<keyword evidence="10 19" id="KW-0479">Metal-binding</keyword>
<evidence type="ECO:0000256" key="12">
    <source>
        <dbReference type="ARBA" id="ARBA00022801"/>
    </source>
</evidence>
<evidence type="ECO:0000256" key="18">
    <source>
        <dbReference type="PIRSR" id="PIRSR603187-1"/>
    </source>
</evidence>
<dbReference type="GO" id="GO:0009279">
    <property type="term" value="C:cell outer membrane"/>
    <property type="evidence" value="ECO:0007669"/>
    <property type="project" value="UniProtKB-SubCell"/>
</dbReference>
<keyword evidence="9" id="KW-0812">Transmembrane</keyword>
<evidence type="ECO:0000256" key="2">
    <source>
        <dbReference type="ARBA" id="ARBA00001604"/>
    </source>
</evidence>
<evidence type="ECO:0000256" key="19">
    <source>
        <dbReference type="PIRSR" id="PIRSR603187-2"/>
    </source>
</evidence>
<dbReference type="PANTHER" id="PTHR40457:SF1">
    <property type="entry name" value="PHOSPHOLIPASE A1"/>
    <property type="match status" value="1"/>
</dbReference>
<keyword evidence="22" id="KW-1185">Reference proteome</keyword>
<feature type="binding site" description="in dimeric form" evidence="19">
    <location>
        <position position="137"/>
    </location>
    <ligand>
        <name>Ca(2+)</name>
        <dbReference type="ChEBI" id="CHEBI:29108"/>
        <label>1</label>
    </ligand>
</feature>
<comment type="subunit">
    <text evidence="4 20">Homodimer; dimerization is reversible, and the dimeric form is the active one.</text>
</comment>
<comment type="subcellular location">
    <subcellularLocation>
        <location evidence="20">Cell outer membrane</location>
        <topology evidence="20">Multi-pass membrane protein</topology>
    </subcellularLocation>
    <text evidence="20">One of the very few enzymes located there.</text>
</comment>
<sequence>MPLMVKLFTLVKEVIRMYKAKGINLYKKCLILAVLGVFVSHGTQANESDARPYKSKAEVLLTKSDAFIGLLGYEENYLMGTYSNRHFLKREKTQKDEIKFKISLALPLWRGILGNNSVLAASYTQKSWFQLSNVDDSSPFRETNYEPQLFLAWKTQYSLPFGWTLQDVETGINHQSNGRDDAEKLSRSWNRLYVRASAIKQNWTVEIKPWWRIPEKAKNDDNPDITKYRGHFDVALGYYYHDHQFKLSGHYNPISNKGGLEASYSYPITKNIRFYTQYYNGYGESLIDYQQRIQRIGIGISLNNVF</sequence>
<comment type="catalytic activity">
    <reaction evidence="1 20">
        <text>a 1,2-diacyl-sn-glycero-3-phosphocholine + H2O = a 2-acyl-sn-glycero-3-phosphocholine + a fatty acid + H(+)</text>
        <dbReference type="Rhea" id="RHEA:18689"/>
        <dbReference type="ChEBI" id="CHEBI:15377"/>
        <dbReference type="ChEBI" id="CHEBI:15378"/>
        <dbReference type="ChEBI" id="CHEBI:28868"/>
        <dbReference type="ChEBI" id="CHEBI:57643"/>
        <dbReference type="ChEBI" id="CHEBI:57875"/>
        <dbReference type="EC" id="3.1.1.32"/>
    </reaction>
</comment>
<evidence type="ECO:0000256" key="20">
    <source>
        <dbReference type="RuleBase" id="RU366027"/>
    </source>
</evidence>
<feature type="active site" description="Nucleophile" evidence="18">
    <location>
        <position position="176"/>
    </location>
</feature>
<evidence type="ECO:0000256" key="16">
    <source>
        <dbReference type="ARBA" id="ARBA00023136"/>
    </source>
</evidence>
<dbReference type="GO" id="GO:0004623">
    <property type="term" value="F:phospholipase A2 activity"/>
    <property type="evidence" value="ECO:0007669"/>
    <property type="project" value="UniProtKB-EC"/>
</dbReference>
<organism evidence="21 22">
    <name type="scientific">Pasteurella multocida (strain Pm70)</name>
    <dbReference type="NCBI Taxonomy" id="272843"/>
    <lineage>
        <taxon>Bacteria</taxon>
        <taxon>Pseudomonadati</taxon>
        <taxon>Pseudomonadota</taxon>
        <taxon>Gammaproteobacteria</taxon>
        <taxon>Pasteurellales</taxon>
        <taxon>Pasteurellaceae</taxon>
        <taxon>Pasteurella</taxon>
    </lineage>
</organism>
<keyword evidence="15 20" id="KW-0443">Lipid metabolism</keyword>
<name>Q9CL22_PASMU</name>
<dbReference type="GO" id="GO:0005509">
    <property type="term" value="F:calcium ion binding"/>
    <property type="evidence" value="ECO:0007669"/>
    <property type="project" value="TreeGrafter"/>
</dbReference>
<evidence type="ECO:0000256" key="10">
    <source>
        <dbReference type="ARBA" id="ARBA00022723"/>
    </source>
</evidence>
<evidence type="ECO:0000256" key="1">
    <source>
        <dbReference type="ARBA" id="ARBA00000111"/>
    </source>
</evidence>
<dbReference type="Gene3D" id="2.40.230.10">
    <property type="entry name" value="Phospholipase A1"/>
    <property type="match status" value="1"/>
</dbReference>
<keyword evidence="11" id="KW-0732">Signal</keyword>
<comment type="similarity">
    <text evidence="3 20">Belongs to the phospholipase A1 family.</text>
</comment>
<comment type="cofactor">
    <cofactor evidence="20">
        <name>Ca(2+)</name>
        <dbReference type="ChEBI" id="CHEBI:29108"/>
    </cofactor>
    <text evidence="20">Binds 1 Ca(2+) ion per monomer. In the dimeric form the Ca(2+) is bound by different amino acids with binding of each Ca(2+) shared with ligands coming from each monomer. The Ca(2+) ion may have a role in catalysis.</text>
</comment>
<dbReference type="Pfam" id="PF02253">
    <property type="entry name" value="PLA1"/>
    <property type="match status" value="1"/>
</dbReference>
<dbReference type="PANTHER" id="PTHR40457">
    <property type="entry name" value="PHOSPHOLIPASE A1"/>
    <property type="match status" value="1"/>
</dbReference>
<gene>
    <name evidence="21" type="ordered locus">PM1426</name>
</gene>
<keyword evidence="8" id="KW-1134">Transmembrane beta strand</keyword>
<keyword evidence="17 20" id="KW-0998">Cell outer membrane</keyword>
<dbReference type="AlphaFoldDB" id="Q9CL22"/>
<keyword evidence="14 20" id="KW-0442">Lipid degradation</keyword>
<dbReference type="EnsemblBacteria" id="AAK03510">
    <property type="protein sequence ID" value="AAK03510"/>
    <property type="gene ID" value="PM1426"/>
</dbReference>
<evidence type="ECO:0000256" key="3">
    <source>
        <dbReference type="ARBA" id="ARBA00010525"/>
    </source>
</evidence>
<keyword evidence="12 20" id="KW-0378">Hydrolase</keyword>
<evidence type="ECO:0000256" key="7">
    <source>
        <dbReference type="ARBA" id="ARBA00021726"/>
    </source>
</evidence>
<feature type="binding site" description="in dimeric form" evidence="19">
    <location>
        <position position="179"/>
    </location>
    <ligand>
        <name>Ca(2+)</name>
        <dbReference type="ChEBI" id="CHEBI:29108"/>
        <label>1</label>
    </ligand>
</feature>
<evidence type="ECO:0000256" key="9">
    <source>
        <dbReference type="ARBA" id="ARBA00022692"/>
    </source>
</evidence>
<dbReference type="EMBL" id="AE004439">
    <property type="protein sequence ID" value="AAK03510.1"/>
    <property type="molecule type" value="Genomic_DNA"/>
</dbReference>
<evidence type="ECO:0000256" key="11">
    <source>
        <dbReference type="ARBA" id="ARBA00022729"/>
    </source>
</evidence>
<feature type="binding site" description="in dimeric form" evidence="19">
    <location>
        <position position="221"/>
    </location>
    <ligand>
        <name>Ca(2+)</name>
        <dbReference type="ChEBI" id="CHEBI:29108"/>
        <label>1</label>
    </ligand>
</feature>
<dbReference type="InterPro" id="IPR036541">
    <property type="entry name" value="PLipase_A1_sf"/>
</dbReference>
<dbReference type="STRING" id="272843.PM1426"/>
<proteinExistence type="inferred from homology"/>
<dbReference type="InterPro" id="IPR003187">
    <property type="entry name" value="PLipase_A1"/>
</dbReference>
<dbReference type="EC" id="3.1.1.32" evidence="5 20"/>
<evidence type="ECO:0000256" key="17">
    <source>
        <dbReference type="ARBA" id="ARBA00023237"/>
    </source>
</evidence>
<evidence type="ECO:0000256" key="6">
    <source>
        <dbReference type="ARBA" id="ARBA00013278"/>
    </source>
</evidence>
<feature type="binding site" description="in dimeric form" evidence="19">
    <location>
        <position position="186"/>
    </location>
    <ligand>
        <name>Ca(2+)</name>
        <dbReference type="ChEBI" id="CHEBI:29108"/>
        <label>1</label>
    </ligand>
</feature>
<dbReference type="PRINTS" id="PR01486">
    <property type="entry name" value="PHPHLIPASEA1"/>
</dbReference>
<dbReference type="GO" id="GO:0008970">
    <property type="term" value="F:phospholipase A1 activity"/>
    <property type="evidence" value="ECO:0007669"/>
    <property type="project" value="UniProtKB-EC"/>
</dbReference>
<dbReference type="SUPFAM" id="SSF56931">
    <property type="entry name" value="Outer membrane phospholipase A (OMPLA)"/>
    <property type="match status" value="1"/>
</dbReference>
<dbReference type="CDD" id="cd00541">
    <property type="entry name" value="OMPLA"/>
    <property type="match status" value="1"/>
</dbReference>
<evidence type="ECO:0000256" key="13">
    <source>
        <dbReference type="ARBA" id="ARBA00022837"/>
    </source>
</evidence>
<evidence type="ECO:0000256" key="4">
    <source>
        <dbReference type="ARBA" id="ARBA00011702"/>
    </source>
</evidence>
<dbReference type="GO" id="GO:0016042">
    <property type="term" value="P:lipid catabolic process"/>
    <property type="evidence" value="ECO:0007669"/>
    <property type="project" value="UniProtKB-KW"/>
</dbReference>
<keyword evidence="16" id="KW-0472">Membrane</keyword>
<comment type="catalytic activity">
    <reaction evidence="2 20">
        <text>a 1,2-diacyl-sn-glycero-3-phosphocholine + H2O = a 1-acyl-sn-glycero-3-phosphocholine + a fatty acid + H(+)</text>
        <dbReference type="Rhea" id="RHEA:15801"/>
        <dbReference type="ChEBI" id="CHEBI:15377"/>
        <dbReference type="ChEBI" id="CHEBI:15378"/>
        <dbReference type="ChEBI" id="CHEBI:28868"/>
        <dbReference type="ChEBI" id="CHEBI:57643"/>
        <dbReference type="ChEBI" id="CHEBI:58168"/>
        <dbReference type="EC" id="3.1.1.4"/>
    </reaction>
</comment>
<evidence type="ECO:0000256" key="15">
    <source>
        <dbReference type="ARBA" id="ARBA00023098"/>
    </source>
</evidence>
<dbReference type="NCBIfam" id="NF008031">
    <property type="entry name" value="PRK10763.1"/>
    <property type="match status" value="1"/>
</dbReference>
<comment type="function">
    <text evidence="20">Hydrolysis of phosphatidylcholine with phospholipase A2 (EC 3.1.1.4) and phospholipase A1 (EC 3.1.1.32) activities.</text>
</comment>
<feature type="active site" description="Proton acceptor" evidence="18">
    <location>
        <position position="174"/>
    </location>
</feature>
<reference evidence="21 22" key="1">
    <citation type="journal article" date="2001" name="Proc. Natl. Acad. Sci. U.S.A.">
        <title>Complete genomic sequence of Pasteurella multocida Pm70.</title>
        <authorList>
            <person name="May B.J."/>
            <person name="Zhang Q."/>
            <person name="Li L.L."/>
            <person name="Paustian M.L."/>
            <person name="Whittam T.S."/>
            <person name="Kapur V."/>
        </authorList>
    </citation>
    <scope>NUCLEOTIDE SEQUENCE [LARGE SCALE GENOMIC DNA]</scope>
    <source>
        <strain evidence="21 22">Pm70</strain>
    </source>
</reference>
<evidence type="ECO:0000313" key="22">
    <source>
        <dbReference type="Proteomes" id="UP000000809"/>
    </source>
</evidence>
<dbReference type="Proteomes" id="UP000000809">
    <property type="component" value="Chromosome"/>
</dbReference>